<dbReference type="SUPFAM" id="SSF52540">
    <property type="entry name" value="P-loop containing nucleoside triphosphate hydrolases"/>
    <property type="match status" value="1"/>
</dbReference>
<dbReference type="EMBL" id="JABFJV010000040">
    <property type="protein sequence ID" value="NOK33554.1"/>
    <property type="molecule type" value="Genomic_DNA"/>
</dbReference>
<dbReference type="InterPro" id="IPR027417">
    <property type="entry name" value="P-loop_NTPase"/>
</dbReference>
<dbReference type="Gene3D" id="3.40.50.300">
    <property type="entry name" value="P-loop containing nucleotide triphosphate hydrolases"/>
    <property type="match status" value="1"/>
</dbReference>
<evidence type="ECO:0000259" key="2">
    <source>
        <dbReference type="Pfam" id="PF07693"/>
    </source>
</evidence>
<evidence type="ECO:0000313" key="4">
    <source>
        <dbReference type="Proteomes" id="UP000563426"/>
    </source>
</evidence>
<dbReference type="RefSeq" id="WP_171434255.1">
    <property type="nucleotide sequence ID" value="NZ_JABFJV010000040.1"/>
</dbReference>
<proteinExistence type="predicted"/>
<keyword evidence="4" id="KW-1185">Reference proteome</keyword>
<feature type="transmembrane region" description="Helical" evidence="1">
    <location>
        <begin position="14"/>
        <end position="32"/>
    </location>
</feature>
<protein>
    <recommendedName>
        <fullName evidence="2">KAP NTPase domain-containing protein</fullName>
    </recommendedName>
</protein>
<dbReference type="InterPro" id="IPR011646">
    <property type="entry name" value="KAP_P-loop"/>
</dbReference>
<accession>A0A7Y4KIG4</accession>
<dbReference type="Proteomes" id="UP000563426">
    <property type="component" value="Unassembled WGS sequence"/>
</dbReference>
<comment type="caution">
    <text evidence="3">The sequence shown here is derived from an EMBL/GenBank/DDBJ whole genome shotgun (WGS) entry which is preliminary data.</text>
</comment>
<feature type="transmembrane region" description="Helical" evidence="1">
    <location>
        <begin position="84"/>
        <end position="105"/>
    </location>
</feature>
<feature type="domain" description="KAP NTPase" evidence="2">
    <location>
        <begin position="208"/>
        <end position="308"/>
    </location>
</feature>
<sequence length="905" mass="100939">MNNARHHKAVVKRWLEIVAFSLPACAAALFTLRIVPNCKELTDFAQWAVVPALTLLIGSGLLWGRKHAPAWSGFRHFWRYPPSWFAALLGFIWLVLFLATSPSTTQALQCPGLSSDEIKNFLSTTWLELIVGLGFITMLFIVAALFASTIGSSNEQSRISALLGLGPQAPSPPHPTAKQPSAIDFPKLRSWVQNDVPINHPDLDTFGRNPIAKRIANRIKTRTDKAPTVALVGELGSGKTSIYNLVLHDLNDAGLLGQSVAVVRISLWPFDTVDAAIHGILSSLTEELGQHVSTTPIAGLPDEYITTIENAGVGWAKLFRRNRPPATILSDFDEITAALDMHFVLWIEDLERFAGSTSTTHPPEVERLAPLRSLLHSISEATSIQVVFASTLLSARFDIEKIARIVEPLPTIEPKTIWRTLSTFIKGCLAEGDYIDPALPSAREHLRGNFINDWLDGSAYVSSDTIALPVSLATICNNPRKLKYGLRHCIDAWEALKGEVDFDDLFSVSLLRASEPDVFALIVDHIDEIRIERTPRASSSNTEAKSNFEIKLDDLLGAEGSPKRAAIEEILDFIFPNWRKQGKQRVAKIKPQGLSVRAHRDYWKRYLSLESLSADEKDQVILQDINLWKSESSSKLVSRLVAESQLDPFKAFASLMLDAHERAKLLDATVRAELRRSSADWKSRYPPSVMALWHILIDGKNEFLPPILKELIKLTTPVNLQLANTLLYFFLTKDDNGPELVPQPQAEKIKDSFISLLGESFVSKDPKQLVDALRGAEQFILSVNCWGHNRFKQGKFEGLPFANWKPFSDALLDSAEMAPEIVLPQINHFIVDRTDQVKWVEGSFRQVATYTLNNERANRLFNMNRLCDITLKVSSLATFPAESIPPYEAVLKYAQDSQRKTSGKG</sequence>
<dbReference type="Pfam" id="PF07693">
    <property type="entry name" value="KAP_NTPase"/>
    <property type="match status" value="1"/>
</dbReference>
<dbReference type="AlphaFoldDB" id="A0A7Y4KIG4"/>
<keyword evidence="1" id="KW-1133">Transmembrane helix</keyword>
<gene>
    <name evidence="3" type="ORF">HMI49_10120</name>
</gene>
<keyword evidence="1" id="KW-0812">Transmembrane</keyword>
<name>A0A7Y4KIG4_9BACT</name>
<reference evidence="3 4" key="1">
    <citation type="submission" date="2020-05" db="EMBL/GenBank/DDBJ databases">
        <authorList>
            <person name="Whitworth D."/>
        </authorList>
    </citation>
    <scope>NUCLEOTIDE SEQUENCE [LARGE SCALE GENOMIC DNA]</scope>
    <source>
        <strain evidence="3 4">AB043B</strain>
    </source>
</reference>
<evidence type="ECO:0000313" key="3">
    <source>
        <dbReference type="EMBL" id="NOK33554.1"/>
    </source>
</evidence>
<feature type="transmembrane region" description="Helical" evidence="1">
    <location>
        <begin position="125"/>
        <end position="148"/>
    </location>
</feature>
<organism evidence="3 4">
    <name type="scientific">Corallococcus exercitus</name>
    <dbReference type="NCBI Taxonomy" id="2316736"/>
    <lineage>
        <taxon>Bacteria</taxon>
        <taxon>Pseudomonadati</taxon>
        <taxon>Myxococcota</taxon>
        <taxon>Myxococcia</taxon>
        <taxon>Myxococcales</taxon>
        <taxon>Cystobacterineae</taxon>
        <taxon>Myxococcaceae</taxon>
        <taxon>Corallococcus</taxon>
    </lineage>
</organism>
<evidence type="ECO:0000256" key="1">
    <source>
        <dbReference type="SAM" id="Phobius"/>
    </source>
</evidence>
<keyword evidence="1" id="KW-0472">Membrane</keyword>
<feature type="transmembrane region" description="Helical" evidence="1">
    <location>
        <begin position="44"/>
        <end position="63"/>
    </location>
</feature>